<dbReference type="GO" id="GO:0008270">
    <property type="term" value="F:zinc ion binding"/>
    <property type="evidence" value="ECO:0007669"/>
    <property type="project" value="InterPro"/>
</dbReference>
<dbReference type="Gene3D" id="4.10.240.10">
    <property type="entry name" value="Zn(2)-C6 fungal-type DNA-binding domain"/>
    <property type="match status" value="1"/>
</dbReference>
<dbReference type="Proteomes" id="UP000240760">
    <property type="component" value="Unassembled WGS sequence"/>
</dbReference>
<protein>
    <recommendedName>
        <fullName evidence="3">Zn(2)-C6 fungal-type domain-containing protein</fullName>
    </recommendedName>
</protein>
<proteinExistence type="predicted"/>
<keyword evidence="5" id="KW-1185">Reference proteome</keyword>
<keyword evidence="1" id="KW-0539">Nucleus</keyword>
<dbReference type="CDD" id="cd00067">
    <property type="entry name" value="GAL4"/>
    <property type="match status" value="1"/>
</dbReference>
<dbReference type="InterPro" id="IPR021858">
    <property type="entry name" value="Fun_TF"/>
</dbReference>
<dbReference type="EMBL" id="KZ679153">
    <property type="protein sequence ID" value="PTB71095.1"/>
    <property type="molecule type" value="Genomic_DNA"/>
</dbReference>
<evidence type="ECO:0000313" key="4">
    <source>
        <dbReference type="EMBL" id="PTB71095.1"/>
    </source>
</evidence>
<gene>
    <name evidence="4" type="ORF">M440DRAFT_1406842</name>
</gene>
<feature type="domain" description="Zn(2)-C6 fungal-type" evidence="3">
    <location>
        <begin position="11"/>
        <end position="41"/>
    </location>
</feature>
<dbReference type="InterPro" id="IPR053157">
    <property type="entry name" value="Sterol_Uptake_Regulator"/>
</dbReference>
<dbReference type="GO" id="GO:0001228">
    <property type="term" value="F:DNA-binding transcription activator activity, RNA polymerase II-specific"/>
    <property type="evidence" value="ECO:0007669"/>
    <property type="project" value="TreeGrafter"/>
</dbReference>
<dbReference type="AlphaFoldDB" id="A0A2T4BP52"/>
<evidence type="ECO:0000259" key="3">
    <source>
        <dbReference type="PROSITE" id="PS50048"/>
    </source>
</evidence>
<dbReference type="STRING" id="983965.A0A2T4BP52"/>
<evidence type="ECO:0000256" key="2">
    <source>
        <dbReference type="SAM" id="MobiDB-lite"/>
    </source>
</evidence>
<evidence type="ECO:0000256" key="1">
    <source>
        <dbReference type="ARBA" id="ARBA00023242"/>
    </source>
</evidence>
<dbReference type="PANTHER" id="PTHR47784">
    <property type="entry name" value="STEROL UPTAKE CONTROL PROTEIN 2"/>
    <property type="match status" value="1"/>
</dbReference>
<name>A0A2T4BP52_TRILO</name>
<dbReference type="SUPFAM" id="SSF57701">
    <property type="entry name" value="Zn2/Cys6 DNA-binding domain"/>
    <property type="match status" value="1"/>
</dbReference>
<dbReference type="InterPro" id="IPR001138">
    <property type="entry name" value="Zn2Cys6_DnaBD"/>
</dbReference>
<evidence type="ECO:0000313" key="5">
    <source>
        <dbReference type="Proteomes" id="UP000240760"/>
    </source>
</evidence>
<organism evidence="4 5">
    <name type="scientific">Trichoderma longibrachiatum ATCC 18648</name>
    <dbReference type="NCBI Taxonomy" id="983965"/>
    <lineage>
        <taxon>Eukaryota</taxon>
        <taxon>Fungi</taxon>
        <taxon>Dikarya</taxon>
        <taxon>Ascomycota</taxon>
        <taxon>Pezizomycotina</taxon>
        <taxon>Sordariomycetes</taxon>
        <taxon>Hypocreomycetidae</taxon>
        <taxon>Hypocreales</taxon>
        <taxon>Hypocreaceae</taxon>
        <taxon>Trichoderma</taxon>
    </lineage>
</organism>
<dbReference type="PROSITE" id="PS00463">
    <property type="entry name" value="ZN2_CY6_FUNGAL_1"/>
    <property type="match status" value="1"/>
</dbReference>
<dbReference type="InterPro" id="IPR036864">
    <property type="entry name" value="Zn2-C6_fun-type_DNA-bd_sf"/>
</dbReference>
<accession>A0A2T4BP52</accession>
<feature type="region of interest" description="Disordered" evidence="2">
    <location>
        <begin position="45"/>
        <end position="102"/>
    </location>
</feature>
<sequence>MRSSHRKSRNGCRECKQRHKKCDESWPTCLNCSITNRSCSYRLTRPSHRSYSPRTPTPPATPSPSAVSPSAVSPSAVSPSATVSSSTVSPSATVSSSTVSPSPPLRCLTQFHTEEWQRQAYGLGHLKLLNHFESRGFAEANMLQLPSSIRQVIMQCALTSPYLMDQILALSAAHLSTTCRGQQQVLLRNQATELQTRALTLFNRSEPAISKQNSCSWFLYASLLSLQVMFETFECSNFDSFLEQLATFFPVHRGVHAVIKQSWPTIKGLTEEIIGHRDIPGRKFGKGHSREFDDVLCLIDDCDLEEADKEACREAADILQWVFKLHRIYPGTRFQIHFTIAWSILVSARFGEMLREGVPEALVILSFHAVLLHRLHKYWIFGNSGRFLIQSISAYLGEPWARWMVWPNEQLNAIC</sequence>
<dbReference type="Pfam" id="PF00172">
    <property type="entry name" value="Zn_clus"/>
    <property type="match status" value="1"/>
</dbReference>
<feature type="compositionally biased region" description="Low complexity" evidence="2">
    <location>
        <begin position="63"/>
        <end position="100"/>
    </location>
</feature>
<dbReference type="PANTHER" id="PTHR47784:SF4">
    <property type="entry name" value="ZN(II)2CYS6 TRANSCRIPTION FACTOR (EUROFUNG)"/>
    <property type="match status" value="1"/>
</dbReference>
<reference evidence="4 5" key="1">
    <citation type="submission" date="2016-07" db="EMBL/GenBank/DDBJ databases">
        <title>Multiple horizontal gene transfer events from other fungi enriched the ability of initially mycotrophic Trichoderma (Ascomycota) to feed on dead plant biomass.</title>
        <authorList>
            <consortium name="DOE Joint Genome Institute"/>
            <person name="Aerts A."/>
            <person name="Atanasova L."/>
            <person name="Chenthamara K."/>
            <person name="Zhang J."/>
            <person name="Grujic M."/>
            <person name="Henrissat B."/>
            <person name="Kuo A."/>
            <person name="Salamov A."/>
            <person name="Lipzen A."/>
            <person name="Labutti K."/>
            <person name="Barry K."/>
            <person name="Miao Y."/>
            <person name="Rahimi M.J."/>
            <person name="Shen Q."/>
            <person name="Grigoriev I.V."/>
            <person name="Kubicek C.P."/>
            <person name="Druzhinina I.S."/>
        </authorList>
    </citation>
    <scope>NUCLEOTIDE SEQUENCE [LARGE SCALE GENOMIC DNA]</scope>
    <source>
        <strain evidence="4 5">ATCC 18648</strain>
    </source>
</reference>
<dbReference type="PROSITE" id="PS50048">
    <property type="entry name" value="ZN2_CY6_FUNGAL_2"/>
    <property type="match status" value="1"/>
</dbReference>
<dbReference type="SMART" id="SM00066">
    <property type="entry name" value="GAL4"/>
    <property type="match status" value="1"/>
</dbReference>
<dbReference type="OrthoDB" id="5350673at2759"/>
<dbReference type="Pfam" id="PF11951">
    <property type="entry name" value="Fungal_trans_2"/>
    <property type="match status" value="1"/>
</dbReference>